<comment type="caution">
    <text evidence="3">The sequence shown here is derived from an EMBL/GenBank/DDBJ whole genome shotgun (WGS) entry which is preliminary data.</text>
</comment>
<evidence type="ECO:0000259" key="2">
    <source>
        <dbReference type="PROSITE" id="PS50943"/>
    </source>
</evidence>
<evidence type="ECO:0000256" key="1">
    <source>
        <dbReference type="SAM" id="MobiDB-lite"/>
    </source>
</evidence>
<dbReference type="InterPro" id="IPR043917">
    <property type="entry name" value="DUF5753"/>
</dbReference>
<proteinExistence type="predicted"/>
<dbReference type="SUPFAM" id="SSF47413">
    <property type="entry name" value="lambda repressor-like DNA-binding domains"/>
    <property type="match status" value="1"/>
</dbReference>
<sequence>MGSERQERMKVLGARLRALRAEAGLSGAALAQGAGVGQPTVSKVENGRMVPSSDVLERLARALLLDEATSREVRALLTAVETASDRAAVAIPPLGLTVDDAVRSAQLVRSFQCVVLPAMLQSAEYARHVFSSAPNATPEAVGSAVAARVERQSVLYEPQRESVFVITEAVLRTWPGTPDLMLAQFDRLLAVESLTTVRLGIVPWRRPVPLMPRHGFTLCDQEVVVIETFDRERVSADSDELATYEEEFGRFEGAAVFGGAPSARRSRTSTGSTRPTGRPGSSGTASCHCSPTVASRWRRSPGSSVTRGRP</sequence>
<evidence type="ECO:0000313" key="4">
    <source>
        <dbReference type="Proteomes" id="UP001501147"/>
    </source>
</evidence>
<dbReference type="Pfam" id="PF19054">
    <property type="entry name" value="DUF5753"/>
    <property type="match status" value="1"/>
</dbReference>
<accession>A0ABP9AM91</accession>
<protein>
    <recommendedName>
        <fullName evidence="2">HTH cro/C1-type domain-containing protein</fullName>
    </recommendedName>
</protein>
<dbReference type="InterPro" id="IPR001387">
    <property type="entry name" value="Cro/C1-type_HTH"/>
</dbReference>
<feature type="compositionally biased region" description="Polar residues" evidence="1">
    <location>
        <begin position="301"/>
        <end position="310"/>
    </location>
</feature>
<dbReference type="Pfam" id="PF13560">
    <property type="entry name" value="HTH_31"/>
    <property type="match status" value="1"/>
</dbReference>
<organism evidence="3 4">
    <name type="scientific">Streptomyces sanyensis</name>
    <dbReference type="NCBI Taxonomy" id="568869"/>
    <lineage>
        <taxon>Bacteria</taxon>
        <taxon>Bacillati</taxon>
        <taxon>Actinomycetota</taxon>
        <taxon>Actinomycetes</taxon>
        <taxon>Kitasatosporales</taxon>
        <taxon>Streptomycetaceae</taxon>
        <taxon>Streptomyces</taxon>
    </lineage>
</organism>
<feature type="compositionally biased region" description="Low complexity" evidence="1">
    <location>
        <begin position="259"/>
        <end position="284"/>
    </location>
</feature>
<feature type="region of interest" description="Disordered" evidence="1">
    <location>
        <begin position="259"/>
        <end position="310"/>
    </location>
</feature>
<name>A0ABP9AM91_9ACTN</name>
<evidence type="ECO:0000313" key="3">
    <source>
        <dbReference type="EMBL" id="GAA4782307.1"/>
    </source>
</evidence>
<dbReference type="Gene3D" id="1.10.260.40">
    <property type="entry name" value="lambda repressor-like DNA-binding domains"/>
    <property type="match status" value="1"/>
</dbReference>
<dbReference type="CDD" id="cd00093">
    <property type="entry name" value="HTH_XRE"/>
    <property type="match status" value="1"/>
</dbReference>
<dbReference type="PROSITE" id="PS50943">
    <property type="entry name" value="HTH_CROC1"/>
    <property type="match status" value="1"/>
</dbReference>
<keyword evidence="4" id="KW-1185">Reference proteome</keyword>
<dbReference type="InterPro" id="IPR010982">
    <property type="entry name" value="Lambda_DNA-bd_dom_sf"/>
</dbReference>
<dbReference type="EMBL" id="BAABJV010000008">
    <property type="protein sequence ID" value="GAA4782307.1"/>
    <property type="molecule type" value="Genomic_DNA"/>
</dbReference>
<reference evidence="4" key="1">
    <citation type="journal article" date="2019" name="Int. J. Syst. Evol. Microbiol.">
        <title>The Global Catalogue of Microorganisms (GCM) 10K type strain sequencing project: providing services to taxonomists for standard genome sequencing and annotation.</title>
        <authorList>
            <consortium name="The Broad Institute Genomics Platform"/>
            <consortium name="The Broad Institute Genome Sequencing Center for Infectious Disease"/>
            <person name="Wu L."/>
            <person name="Ma J."/>
        </authorList>
    </citation>
    <scope>NUCLEOTIDE SEQUENCE [LARGE SCALE GENOMIC DNA]</scope>
    <source>
        <strain evidence="4">JCM 18324</strain>
    </source>
</reference>
<gene>
    <name evidence="3" type="ORF">GCM10023329_35250</name>
</gene>
<dbReference type="Proteomes" id="UP001501147">
    <property type="component" value="Unassembled WGS sequence"/>
</dbReference>
<dbReference type="SMART" id="SM00530">
    <property type="entry name" value="HTH_XRE"/>
    <property type="match status" value="1"/>
</dbReference>
<feature type="domain" description="HTH cro/C1-type" evidence="2">
    <location>
        <begin position="16"/>
        <end position="70"/>
    </location>
</feature>